<dbReference type="InterPro" id="IPR000792">
    <property type="entry name" value="Tscrpt_reg_LuxR_C"/>
</dbReference>
<protein>
    <submittedName>
        <fullName evidence="8">Two component transcriptional regulator, LuxR family</fullName>
    </submittedName>
</protein>
<evidence type="ECO:0000256" key="2">
    <source>
        <dbReference type="ARBA" id="ARBA00023015"/>
    </source>
</evidence>
<dbReference type="GO" id="GO:0006355">
    <property type="term" value="P:regulation of DNA-templated transcription"/>
    <property type="evidence" value="ECO:0007669"/>
    <property type="project" value="InterPro"/>
</dbReference>
<dbReference type="AlphaFoldDB" id="A0A1I3M2J7"/>
<dbReference type="Pfam" id="PF00196">
    <property type="entry name" value="GerE"/>
    <property type="match status" value="1"/>
</dbReference>
<proteinExistence type="predicted"/>
<dbReference type="PANTHER" id="PTHR43214">
    <property type="entry name" value="TWO-COMPONENT RESPONSE REGULATOR"/>
    <property type="match status" value="1"/>
</dbReference>
<dbReference type="SUPFAM" id="SSF52172">
    <property type="entry name" value="CheY-like"/>
    <property type="match status" value="1"/>
</dbReference>
<evidence type="ECO:0000256" key="4">
    <source>
        <dbReference type="ARBA" id="ARBA00023163"/>
    </source>
</evidence>
<dbReference type="SUPFAM" id="SSF46894">
    <property type="entry name" value="C-terminal effector domain of the bipartite response regulators"/>
    <property type="match status" value="1"/>
</dbReference>
<evidence type="ECO:0000256" key="1">
    <source>
        <dbReference type="ARBA" id="ARBA00022553"/>
    </source>
</evidence>
<feature type="modified residue" description="4-aspartylphosphate" evidence="5">
    <location>
        <position position="54"/>
    </location>
</feature>
<name>A0A1I3M2J7_9ACTN</name>
<dbReference type="Pfam" id="PF00072">
    <property type="entry name" value="Response_reg"/>
    <property type="match status" value="1"/>
</dbReference>
<dbReference type="Proteomes" id="UP000199111">
    <property type="component" value="Unassembled WGS sequence"/>
</dbReference>
<dbReference type="PANTHER" id="PTHR43214:SF24">
    <property type="entry name" value="TRANSCRIPTIONAL REGULATORY PROTEIN NARL-RELATED"/>
    <property type="match status" value="1"/>
</dbReference>
<organism evidence="8 9">
    <name type="scientific">Streptosporangium canum</name>
    <dbReference type="NCBI Taxonomy" id="324952"/>
    <lineage>
        <taxon>Bacteria</taxon>
        <taxon>Bacillati</taxon>
        <taxon>Actinomycetota</taxon>
        <taxon>Actinomycetes</taxon>
        <taxon>Streptosporangiales</taxon>
        <taxon>Streptosporangiaceae</taxon>
        <taxon>Streptosporangium</taxon>
    </lineage>
</organism>
<dbReference type="PRINTS" id="PR00038">
    <property type="entry name" value="HTHLUXR"/>
</dbReference>
<feature type="domain" description="Response regulatory" evidence="7">
    <location>
        <begin position="3"/>
        <end position="119"/>
    </location>
</feature>
<keyword evidence="1 5" id="KW-0597">Phosphoprotein</keyword>
<evidence type="ECO:0000256" key="5">
    <source>
        <dbReference type="PROSITE-ProRule" id="PRU00169"/>
    </source>
</evidence>
<gene>
    <name evidence="8" type="ORF">SAMN05216275_105339</name>
</gene>
<evidence type="ECO:0000259" key="7">
    <source>
        <dbReference type="PROSITE" id="PS50110"/>
    </source>
</evidence>
<evidence type="ECO:0000259" key="6">
    <source>
        <dbReference type="PROSITE" id="PS50043"/>
    </source>
</evidence>
<evidence type="ECO:0000313" key="8">
    <source>
        <dbReference type="EMBL" id="SFI90926.1"/>
    </source>
</evidence>
<dbReference type="SMART" id="SM00421">
    <property type="entry name" value="HTH_LUXR"/>
    <property type="match status" value="1"/>
</dbReference>
<dbReference type="GO" id="GO:0000160">
    <property type="term" value="P:phosphorelay signal transduction system"/>
    <property type="evidence" value="ECO:0007669"/>
    <property type="project" value="InterPro"/>
</dbReference>
<keyword evidence="9" id="KW-1185">Reference proteome</keyword>
<dbReference type="GO" id="GO:0003677">
    <property type="term" value="F:DNA binding"/>
    <property type="evidence" value="ECO:0007669"/>
    <property type="project" value="UniProtKB-KW"/>
</dbReference>
<accession>A0A1I3M2J7</accession>
<sequence length="221" mass="23602">MIRVLIVDDERMVCAQLRTILSVAEDLVVVAEAYDGAEAVEAVVRHRPHVVLMDLHMPGVDGLAAIEHIARFPAPPKVVVLTTFDRDGYVLRAMSLGAAGFLLKDTPPEDLIGLVRVAADGHTVLSPAATRRLLTASAGHGAARERALARIADLTDREVEVLTCLGEGLSNAKIARRLYLSEATIKSYVSRMLVKLGLSNRTQAGLLASEAGLTGVARRPG</sequence>
<dbReference type="EMBL" id="FOQY01000005">
    <property type="protein sequence ID" value="SFI90926.1"/>
    <property type="molecule type" value="Genomic_DNA"/>
</dbReference>
<dbReference type="RefSeq" id="WP_093886769.1">
    <property type="nucleotide sequence ID" value="NZ_FOQY01000005.1"/>
</dbReference>
<dbReference type="GeneID" id="96297860"/>
<feature type="domain" description="HTH luxR-type" evidence="6">
    <location>
        <begin position="147"/>
        <end position="212"/>
    </location>
</feature>
<dbReference type="InterPro" id="IPR016032">
    <property type="entry name" value="Sig_transdc_resp-reg_C-effctor"/>
</dbReference>
<keyword evidence="2" id="KW-0805">Transcription regulation</keyword>
<dbReference type="Gene3D" id="3.40.50.2300">
    <property type="match status" value="1"/>
</dbReference>
<dbReference type="InterPro" id="IPR001789">
    <property type="entry name" value="Sig_transdc_resp-reg_receiver"/>
</dbReference>
<evidence type="ECO:0000256" key="3">
    <source>
        <dbReference type="ARBA" id="ARBA00023125"/>
    </source>
</evidence>
<dbReference type="InterPro" id="IPR039420">
    <property type="entry name" value="WalR-like"/>
</dbReference>
<keyword evidence="3" id="KW-0238">DNA-binding</keyword>
<dbReference type="PROSITE" id="PS50043">
    <property type="entry name" value="HTH_LUXR_2"/>
    <property type="match status" value="1"/>
</dbReference>
<dbReference type="PROSITE" id="PS50110">
    <property type="entry name" value="RESPONSE_REGULATORY"/>
    <property type="match status" value="1"/>
</dbReference>
<keyword evidence="4" id="KW-0804">Transcription</keyword>
<dbReference type="CDD" id="cd17535">
    <property type="entry name" value="REC_NarL-like"/>
    <property type="match status" value="1"/>
</dbReference>
<dbReference type="InterPro" id="IPR058245">
    <property type="entry name" value="NreC/VraR/RcsB-like_REC"/>
</dbReference>
<dbReference type="CDD" id="cd06170">
    <property type="entry name" value="LuxR_C_like"/>
    <property type="match status" value="1"/>
</dbReference>
<evidence type="ECO:0000313" key="9">
    <source>
        <dbReference type="Proteomes" id="UP000199111"/>
    </source>
</evidence>
<dbReference type="PROSITE" id="PS00622">
    <property type="entry name" value="HTH_LUXR_1"/>
    <property type="match status" value="1"/>
</dbReference>
<reference evidence="9" key="1">
    <citation type="submission" date="2016-10" db="EMBL/GenBank/DDBJ databases">
        <authorList>
            <person name="Varghese N."/>
            <person name="Submissions S."/>
        </authorList>
    </citation>
    <scope>NUCLEOTIDE SEQUENCE [LARGE SCALE GENOMIC DNA]</scope>
    <source>
        <strain evidence="9">CGMCC 4.2126</strain>
    </source>
</reference>
<dbReference type="SMART" id="SM00448">
    <property type="entry name" value="REC"/>
    <property type="match status" value="1"/>
</dbReference>
<dbReference type="InterPro" id="IPR011006">
    <property type="entry name" value="CheY-like_superfamily"/>
</dbReference>